<dbReference type="GO" id="GO:0010181">
    <property type="term" value="F:FMN binding"/>
    <property type="evidence" value="ECO:0007669"/>
    <property type="project" value="InterPro"/>
</dbReference>
<dbReference type="OrthoDB" id="2146857at2"/>
<proteinExistence type="predicted"/>
<dbReference type="STRING" id="748449.Halha_1028"/>
<reference evidence="3" key="1">
    <citation type="submission" date="2012-02" db="EMBL/GenBank/DDBJ databases">
        <title>The complete genome of Halobacteroides halobius DSM 5150.</title>
        <authorList>
            <person name="Lucas S."/>
            <person name="Copeland A."/>
            <person name="Lapidus A."/>
            <person name="Glavina del Rio T."/>
            <person name="Dalin E."/>
            <person name="Tice H."/>
            <person name="Bruce D."/>
            <person name="Goodwin L."/>
            <person name="Pitluck S."/>
            <person name="Peters L."/>
            <person name="Mikhailova N."/>
            <person name="Gu W."/>
            <person name="Kyrpides N."/>
            <person name="Mavromatis K."/>
            <person name="Ivanova N."/>
            <person name="Brettin T."/>
            <person name="Detter J.C."/>
            <person name="Han C."/>
            <person name="Larimer F."/>
            <person name="Land M."/>
            <person name="Hauser L."/>
            <person name="Markowitz V."/>
            <person name="Cheng J.-F."/>
            <person name="Hugenholtz P."/>
            <person name="Woyke T."/>
            <person name="Wu D."/>
            <person name="Tindall B."/>
            <person name="Pomrenke H."/>
            <person name="Brambilla E."/>
            <person name="Klenk H.-P."/>
            <person name="Eisen J.A."/>
        </authorList>
    </citation>
    <scope>NUCLEOTIDE SEQUENCE [LARGE SCALE GENOMIC DNA]</scope>
    <source>
        <strain evidence="3">ATCC 35273 / DSM 5150 / MD-1</strain>
    </source>
</reference>
<dbReference type="HOGENOM" id="CLU_108839_0_0_9"/>
<keyword evidence="3" id="KW-1185">Reference proteome</keyword>
<dbReference type="RefSeq" id="WP_015326714.1">
    <property type="nucleotide sequence ID" value="NC_019978.1"/>
</dbReference>
<organism evidence="2 3">
    <name type="scientific">Halobacteroides halobius (strain ATCC 35273 / DSM 5150 / MD-1)</name>
    <dbReference type="NCBI Taxonomy" id="748449"/>
    <lineage>
        <taxon>Bacteria</taxon>
        <taxon>Bacillati</taxon>
        <taxon>Bacillota</taxon>
        <taxon>Clostridia</taxon>
        <taxon>Halanaerobiales</taxon>
        <taxon>Halobacteroidaceae</taxon>
        <taxon>Halobacteroides</taxon>
    </lineage>
</organism>
<name>L0K9F5_HALHC</name>
<dbReference type="InterPro" id="IPR026816">
    <property type="entry name" value="Flavodoxin_dom"/>
</dbReference>
<sequence>MKEEQKVIVVYKSKYGSTKCYAEWIAQAVKGDLFESSEVKSADLFKYDTIIFGGGLYAVGIIGVDIIKNNFEQLKDKKLIVYAVGASSGKEEDKNNVLNNNFTAKMKEKIDFFMLRGAFNRKRLNLIDRFLMWILKLKLKSKDPKELKSDEKGILDCYDTPMDWTNKEAIIPIVESINNR</sequence>
<dbReference type="AlphaFoldDB" id="L0K9F5"/>
<gene>
    <name evidence="2" type="ordered locus">Halha_1028</name>
</gene>
<dbReference type="InterPro" id="IPR001226">
    <property type="entry name" value="Flavodoxin_CS"/>
</dbReference>
<evidence type="ECO:0000313" key="3">
    <source>
        <dbReference type="Proteomes" id="UP000010880"/>
    </source>
</evidence>
<dbReference type="Proteomes" id="UP000010880">
    <property type="component" value="Chromosome"/>
</dbReference>
<dbReference type="PROSITE" id="PS50902">
    <property type="entry name" value="FLAVODOXIN_LIKE"/>
    <property type="match status" value="1"/>
</dbReference>
<dbReference type="PROSITE" id="PS00201">
    <property type="entry name" value="FLAVODOXIN"/>
    <property type="match status" value="1"/>
</dbReference>
<dbReference type="eggNOG" id="COG4635">
    <property type="taxonomic scope" value="Bacteria"/>
</dbReference>
<dbReference type="InterPro" id="IPR052200">
    <property type="entry name" value="Protoporphyrinogen_IX_DH"/>
</dbReference>
<dbReference type="GO" id="GO:0006783">
    <property type="term" value="P:heme biosynthetic process"/>
    <property type="evidence" value="ECO:0007669"/>
    <property type="project" value="TreeGrafter"/>
</dbReference>
<dbReference type="Gene3D" id="3.40.50.360">
    <property type="match status" value="1"/>
</dbReference>
<dbReference type="SUPFAM" id="SSF52218">
    <property type="entry name" value="Flavoproteins"/>
    <property type="match status" value="1"/>
</dbReference>
<dbReference type="EMBL" id="CP003359">
    <property type="protein sequence ID" value="AGB40989.1"/>
    <property type="molecule type" value="Genomic_DNA"/>
</dbReference>
<dbReference type="PANTHER" id="PTHR38030">
    <property type="entry name" value="PROTOPORPHYRINOGEN IX DEHYDROGENASE [MENAQUINONE]"/>
    <property type="match status" value="1"/>
</dbReference>
<evidence type="ECO:0000259" key="1">
    <source>
        <dbReference type="PROSITE" id="PS50902"/>
    </source>
</evidence>
<evidence type="ECO:0000313" key="2">
    <source>
        <dbReference type="EMBL" id="AGB40989.1"/>
    </source>
</evidence>
<dbReference type="GO" id="GO:0070819">
    <property type="term" value="F:menaquinone-dependent protoporphyrinogen oxidase activity"/>
    <property type="evidence" value="ECO:0007669"/>
    <property type="project" value="TreeGrafter"/>
</dbReference>
<dbReference type="GO" id="GO:0009055">
    <property type="term" value="F:electron transfer activity"/>
    <property type="evidence" value="ECO:0007669"/>
    <property type="project" value="InterPro"/>
</dbReference>
<dbReference type="PANTHER" id="PTHR38030:SF2">
    <property type="entry name" value="PROTOPORPHYRINOGEN IX DEHYDROGENASE [QUINONE]"/>
    <property type="match status" value="1"/>
</dbReference>
<accession>L0K9F5</accession>
<dbReference type="InterPro" id="IPR008254">
    <property type="entry name" value="Flavodoxin/NO_synth"/>
</dbReference>
<protein>
    <submittedName>
        <fullName evidence="2">Flavodoxin</fullName>
    </submittedName>
</protein>
<dbReference type="InterPro" id="IPR029039">
    <property type="entry name" value="Flavoprotein-like_sf"/>
</dbReference>
<dbReference type="KEGG" id="hhl:Halha_1028"/>
<dbReference type="Pfam" id="PF12724">
    <property type="entry name" value="Flavodoxin_5"/>
    <property type="match status" value="1"/>
</dbReference>
<dbReference type="GO" id="GO:0016651">
    <property type="term" value="F:oxidoreductase activity, acting on NAD(P)H"/>
    <property type="evidence" value="ECO:0007669"/>
    <property type="project" value="UniProtKB-ARBA"/>
</dbReference>
<feature type="domain" description="Flavodoxin-like" evidence="1">
    <location>
        <begin position="7"/>
        <end position="180"/>
    </location>
</feature>